<evidence type="ECO:0000256" key="9">
    <source>
        <dbReference type="ARBA" id="ARBA00047899"/>
    </source>
</evidence>
<dbReference type="NCBIfam" id="TIGR03724">
    <property type="entry name" value="arch_bud32"/>
    <property type="match status" value="1"/>
</dbReference>
<evidence type="ECO:0000256" key="1">
    <source>
        <dbReference type="ARBA" id="ARBA00010630"/>
    </source>
</evidence>
<dbReference type="InterPro" id="IPR000719">
    <property type="entry name" value="Prot_kinase_dom"/>
</dbReference>
<dbReference type="FunCoup" id="A0A0V0QVF3">
    <property type="interactions" value="168"/>
</dbReference>
<keyword evidence="7 12" id="KW-0418">Kinase</keyword>
<name>A0A0V0QVF3_PSEPJ</name>
<dbReference type="PANTHER" id="PTHR12209:SF0">
    <property type="entry name" value="EKC_KEOPS COMPLEX SUBUNIT TP53RK"/>
    <property type="match status" value="1"/>
</dbReference>
<feature type="domain" description="Protein kinase" evidence="11">
    <location>
        <begin position="5"/>
        <end position="241"/>
    </location>
</feature>
<keyword evidence="13" id="KW-1185">Reference proteome</keyword>
<organism evidence="12 13">
    <name type="scientific">Pseudocohnilembus persalinus</name>
    <name type="common">Ciliate</name>
    <dbReference type="NCBI Taxonomy" id="266149"/>
    <lineage>
        <taxon>Eukaryota</taxon>
        <taxon>Sar</taxon>
        <taxon>Alveolata</taxon>
        <taxon>Ciliophora</taxon>
        <taxon>Intramacronucleata</taxon>
        <taxon>Oligohymenophorea</taxon>
        <taxon>Scuticociliatia</taxon>
        <taxon>Philasterida</taxon>
        <taxon>Pseudocohnilembidae</taxon>
        <taxon>Pseudocohnilembus</taxon>
    </lineage>
</organism>
<dbReference type="EC" id="2.7.11.1" evidence="2"/>
<evidence type="ECO:0000256" key="4">
    <source>
        <dbReference type="ARBA" id="ARBA00022679"/>
    </source>
</evidence>
<dbReference type="PROSITE" id="PS50011">
    <property type="entry name" value="PROTEIN_KINASE_DOM"/>
    <property type="match status" value="1"/>
</dbReference>
<keyword evidence="4" id="KW-0808">Transferase</keyword>
<dbReference type="OrthoDB" id="3399at2759"/>
<dbReference type="InterPro" id="IPR008266">
    <property type="entry name" value="Tyr_kinase_AS"/>
</dbReference>
<dbReference type="PROSITE" id="PS00109">
    <property type="entry name" value="PROTEIN_KINASE_TYR"/>
    <property type="match status" value="1"/>
</dbReference>
<dbReference type="GO" id="GO:0005524">
    <property type="term" value="F:ATP binding"/>
    <property type="evidence" value="ECO:0007669"/>
    <property type="project" value="UniProtKB-KW"/>
</dbReference>
<evidence type="ECO:0000256" key="5">
    <source>
        <dbReference type="ARBA" id="ARBA00022694"/>
    </source>
</evidence>
<dbReference type="InterPro" id="IPR022495">
    <property type="entry name" value="Bud32"/>
</dbReference>
<dbReference type="InterPro" id="IPR011009">
    <property type="entry name" value="Kinase-like_dom_sf"/>
</dbReference>
<proteinExistence type="inferred from homology"/>
<dbReference type="OMA" id="HKLYMEY"/>
<evidence type="ECO:0000256" key="3">
    <source>
        <dbReference type="ARBA" id="ARBA00022527"/>
    </source>
</evidence>
<gene>
    <name evidence="12" type="ORF">PPERSA_12850</name>
</gene>
<dbReference type="GO" id="GO:0005634">
    <property type="term" value="C:nucleus"/>
    <property type="evidence" value="ECO:0007669"/>
    <property type="project" value="TreeGrafter"/>
</dbReference>
<dbReference type="GO" id="GO:0005829">
    <property type="term" value="C:cytosol"/>
    <property type="evidence" value="ECO:0007669"/>
    <property type="project" value="TreeGrafter"/>
</dbReference>
<comment type="caution">
    <text evidence="12">The sequence shown here is derived from an EMBL/GenBank/DDBJ whole genome shotgun (WGS) entry which is preliminary data.</text>
</comment>
<evidence type="ECO:0000256" key="10">
    <source>
        <dbReference type="ARBA" id="ARBA00048679"/>
    </source>
</evidence>
<keyword evidence="5" id="KW-0819">tRNA processing</keyword>
<dbReference type="FunFam" id="3.30.200.20:FF:000201">
    <property type="entry name" value="TP53-regulating kinase isoform X1"/>
    <property type="match status" value="1"/>
</dbReference>
<evidence type="ECO:0000256" key="6">
    <source>
        <dbReference type="ARBA" id="ARBA00022741"/>
    </source>
</evidence>
<dbReference type="Gene3D" id="1.10.510.10">
    <property type="entry name" value="Transferase(Phosphotransferase) domain 1"/>
    <property type="match status" value="1"/>
</dbReference>
<accession>A0A0V0QVF3</accession>
<dbReference type="Pfam" id="PF00069">
    <property type="entry name" value="Pkinase"/>
    <property type="match status" value="1"/>
</dbReference>
<evidence type="ECO:0000313" key="13">
    <source>
        <dbReference type="Proteomes" id="UP000054937"/>
    </source>
</evidence>
<evidence type="ECO:0000256" key="2">
    <source>
        <dbReference type="ARBA" id="ARBA00012513"/>
    </source>
</evidence>
<dbReference type="EMBL" id="LDAU01000099">
    <property type="protein sequence ID" value="KRX06161.1"/>
    <property type="molecule type" value="Genomic_DNA"/>
</dbReference>
<evidence type="ECO:0000256" key="7">
    <source>
        <dbReference type="ARBA" id="ARBA00022777"/>
    </source>
</evidence>
<evidence type="ECO:0000313" key="12">
    <source>
        <dbReference type="EMBL" id="KRX06161.1"/>
    </source>
</evidence>
<reference evidence="12 13" key="1">
    <citation type="journal article" date="2015" name="Sci. Rep.">
        <title>Genome of the facultative scuticociliatosis pathogen Pseudocohnilembus persalinus provides insight into its virulence through horizontal gene transfer.</title>
        <authorList>
            <person name="Xiong J."/>
            <person name="Wang G."/>
            <person name="Cheng J."/>
            <person name="Tian M."/>
            <person name="Pan X."/>
            <person name="Warren A."/>
            <person name="Jiang C."/>
            <person name="Yuan D."/>
            <person name="Miao W."/>
        </authorList>
    </citation>
    <scope>NUCLEOTIDE SEQUENCE [LARGE SCALE GENOMIC DNA]</scope>
    <source>
        <strain evidence="12">36N120E</strain>
    </source>
</reference>
<dbReference type="Gene3D" id="3.30.200.20">
    <property type="entry name" value="Phosphorylase Kinase, domain 1"/>
    <property type="match status" value="1"/>
</dbReference>
<comment type="catalytic activity">
    <reaction evidence="10">
        <text>L-seryl-[protein] + ATP = O-phospho-L-seryl-[protein] + ADP + H(+)</text>
        <dbReference type="Rhea" id="RHEA:17989"/>
        <dbReference type="Rhea" id="RHEA-COMP:9863"/>
        <dbReference type="Rhea" id="RHEA-COMP:11604"/>
        <dbReference type="ChEBI" id="CHEBI:15378"/>
        <dbReference type="ChEBI" id="CHEBI:29999"/>
        <dbReference type="ChEBI" id="CHEBI:30616"/>
        <dbReference type="ChEBI" id="CHEBI:83421"/>
        <dbReference type="ChEBI" id="CHEBI:456216"/>
        <dbReference type="EC" id="2.7.11.1"/>
    </reaction>
</comment>
<sequence>MEIDGTNLNLISQGAEAKVYIIDYLGDKAILKQRLFKKYRLPELDEQLSNDRIKQEVKNMAKARKTGVNTPYIINLDIKNRRIYMQYIESTKLRDYLFSIKHDTSDRKYEDLKFLMKDIATCLAKMHSLDLIHGDLTSSNLLLKHFPKEEDENGDGLKLGEKFYDQLYFIDFGLSYVKNNANDKAIDLYVLEKAFISTHPEREREFQYLLQEYGKSSEKCQEVIQKLDKVRLMGRKKVAFG</sequence>
<dbReference type="GO" id="GO:0008033">
    <property type="term" value="P:tRNA processing"/>
    <property type="evidence" value="ECO:0007669"/>
    <property type="project" value="UniProtKB-KW"/>
</dbReference>
<comment type="catalytic activity">
    <reaction evidence="9">
        <text>L-threonyl-[protein] + ATP = O-phospho-L-threonyl-[protein] + ADP + H(+)</text>
        <dbReference type="Rhea" id="RHEA:46608"/>
        <dbReference type="Rhea" id="RHEA-COMP:11060"/>
        <dbReference type="Rhea" id="RHEA-COMP:11605"/>
        <dbReference type="ChEBI" id="CHEBI:15378"/>
        <dbReference type="ChEBI" id="CHEBI:30013"/>
        <dbReference type="ChEBI" id="CHEBI:30616"/>
        <dbReference type="ChEBI" id="CHEBI:61977"/>
        <dbReference type="ChEBI" id="CHEBI:456216"/>
        <dbReference type="EC" id="2.7.11.1"/>
    </reaction>
</comment>
<evidence type="ECO:0000259" key="11">
    <source>
        <dbReference type="PROSITE" id="PS50011"/>
    </source>
</evidence>
<dbReference type="SUPFAM" id="SSF56112">
    <property type="entry name" value="Protein kinase-like (PK-like)"/>
    <property type="match status" value="1"/>
</dbReference>
<keyword evidence="6" id="KW-0547">Nucleotide-binding</keyword>
<dbReference type="GO" id="GO:0004674">
    <property type="term" value="F:protein serine/threonine kinase activity"/>
    <property type="evidence" value="ECO:0007669"/>
    <property type="project" value="UniProtKB-KW"/>
</dbReference>
<dbReference type="SMART" id="SM00220">
    <property type="entry name" value="S_TKc"/>
    <property type="match status" value="1"/>
</dbReference>
<dbReference type="InParanoid" id="A0A0V0QVF3"/>
<evidence type="ECO:0000256" key="8">
    <source>
        <dbReference type="ARBA" id="ARBA00022840"/>
    </source>
</evidence>
<protein>
    <recommendedName>
        <fullName evidence="2">non-specific serine/threonine protein kinase</fullName>
        <ecNumber evidence="2">2.7.11.1</ecNumber>
    </recommendedName>
</protein>
<dbReference type="GO" id="GO:0070525">
    <property type="term" value="P:tRNA threonylcarbamoyladenosine metabolic process"/>
    <property type="evidence" value="ECO:0007669"/>
    <property type="project" value="TreeGrafter"/>
</dbReference>
<dbReference type="Proteomes" id="UP000054937">
    <property type="component" value="Unassembled WGS sequence"/>
</dbReference>
<comment type="similarity">
    <text evidence="1">Belongs to the protein kinase superfamily. BUD32 family.</text>
</comment>
<keyword evidence="8" id="KW-0067">ATP-binding</keyword>
<dbReference type="AlphaFoldDB" id="A0A0V0QVF3"/>
<dbReference type="PANTHER" id="PTHR12209">
    <property type="entry name" value="NON-SPECIFIC SERINE/THREONINE PROTEIN KINASE"/>
    <property type="match status" value="1"/>
</dbReference>
<keyword evidence="3" id="KW-0723">Serine/threonine-protein kinase</keyword>
<dbReference type="GO" id="GO:0000408">
    <property type="term" value="C:EKC/KEOPS complex"/>
    <property type="evidence" value="ECO:0007669"/>
    <property type="project" value="UniProtKB-ARBA"/>
</dbReference>